<dbReference type="GO" id="GO:0005737">
    <property type="term" value="C:cytoplasm"/>
    <property type="evidence" value="ECO:0007669"/>
    <property type="project" value="UniProtKB-UniRule"/>
</dbReference>
<dbReference type="Gene3D" id="1.10.730.10">
    <property type="entry name" value="Isoleucyl-tRNA Synthetase, Domain 1"/>
    <property type="match status" value="1"/>
</dbReference>
<keyword evidence="8 11" id="KW-0030">Aminoacyl-tRNA synthetase</keyword>
<evidence type="ECO:0000259" key="12">
    <source>
        <dbReference type="SMART" id="SM00836"/>
    </source>
</evidence>
<dbReference type="SUPFAM" id="SSF47323">
    <property type="entry name" value="Anticodon-binding domain of a subclass of class I aminoacyl-tRNA synthetases"/>
    <property type="match status" value="1"/>
</dbReference>
<name>G8C3B7_9MOLU</name>
<dbReference type="SUPFAM" id="SSF52374">
    <property type="entry name" value="Nucleotidylyl transferase"/>
    <property type="match status" value="1"/>
</dbReference>
<dbReference type="PANTHER" id="PTHR11956:SF5">
    <property type="entry name" value="ARGININE--TRNA LIGASE, CYTOPLASMIC"/>
    <property type="match status" value="1"/>
</dbReference>
<dbReference type="InterPro" id="IPR001278">
    <property type="entry name" value="Arg-tRNA-ligase"/>
</dbReference>
<dbReference type="InterPro" id="IPR035684">
    <property type="entry name" value="ArgRS_core"/>
</dbReference>
<evidence type="ECO:0000256" key="10">
    <source>
        <dbReference type="NCBIfam" id="TIGR00456"/>
    </source>
</evidence>
<gene>
    <name evidence="14" type="primary">argS</name>
    <name evidence="14" type="ORF">MHM_02970</name>
</gene>
<keyword evidence="6 11" id="KW-0067">ATP-binding</keyword>
<comment type="catalytic activity">
    <reaction evidence="9">
        <text>tRNA(Arg) + L-arginine + ATP = L-arginyl-tRNA(Arg) + AMP + diphosphate</text>
        <dbReference type="Rhea" id="RHEA:20301"/>
        <dbReference type="Rhea" id="RHEA-COMP:9658"/>
        <dbReference type="Rhea" id="RHEA-COMP:9673"/>
        <dbReference type="ChEBI" id="CHEBI:30616"/>
        <dbReference type="ChEBI" id="CHEBI:32682"/>
        <dbReference type="ChEBI" id="CHEBI:33019"/>
        <dbReference type="ChEBI" id="CHEBI:78442"/>
        <dbReference type="ChEBI" id="CHEBI:78513"/>
        <dbReference type="ChEBI" id="CHEBI:456215"/>
        <dbReference type="EC" id="6.1.1.19"/>
    </reaction>
</comment>
<evidence type="ECO:0000256" key="11">
    <source>
        <dbReference type="RuleBase" id="RU363038"/>
    </source>
</evidence>
<dbReference type="InterPro" id="IPR001412">
    <property type="entry name" value="aa-tRNA-synth_I_CS"/>
</dbReference>
<evidence type="ECO:0000256" key="8">
    <source>
        <dbReference type="ARBA" id="ARBA00023146"/>
    </source>
</evidence>
<dbReference type="PRINTS" id="PR01038">
    <property type="entry name" value="TRNASYNTHARG"/>
</dbReference>
<dbReference type="GO" id="GO:0004814">
    <property type="term" value="F:arginine-tRNA ligase activity"/>
    <property type="evidence" value="ECO:0007669"/>
    <property type="project" value="UniProtKB-UniRule"/>
</dbReference>
<dbReference type="AlphaFoldDB" id="G8C3B7"/>
<dbReference type="SMART" id="SM00836">
    <property type="entry name" value="DALR_1"/>
    <property type="match status" value="1"/>
</dbReference>
<keyword evidence="7 11" id="KW-0648">Protein biosynthesis</keyword>
<dbReference type="Pfam" id="PF00750">
    <property type="entry name" value="tRNA-synt_1d"/>
    <property type="match status" value="1"/>
</dbReference>
<keyword evidence="5 11" id="KW-0547">Nucleotide-binding</keyword>
<dbReference type="EC" id="6.1.1.19" evidence="2 10"/>
<dbReference type="OrthoDB" id="9805987at2"/>
<dbReference type="RefSeq" id="WP_015511680.1">
    <property type="nucleotide sequence ID" value="NC_021007.1"/>
</dbReference>
<dbReference type="Pfam" id="PF05746">
    <property type="entry name" value="DALR_1"/>
    <property type="match status" value="1"/>
</dbReference>
<evidence type="ECO:0000256" key="1">
    <source>
        <dbReference type="ARBA" id="ARBA00005594"/>
    </source>
</evidence>
<dbReference type="SMART" id="SM01016">
    <property type="entry name" value="Arg_tRNA_synt_N"/>
    <property type="match status" value="1"/>
</dbReference>
<protein>
    <recommendedName>
        <fullName evidence="2 10">Arginine--tRNA ligase</fullName>
        <ecNumber evidence="2 10">6.1.1.19</ecNumber>
    </recommendedName>
</protein>
<evidence type="ECO:0000256" key="4">
    <source>
        <dbReference type="ARBA" id="ARBA00022598"/>
    </source>
</evidence>
<evidence type="ECO:0000256" key="7">
    <source>
        <dbReference type="ARBA" id="ARBA00022917"/>
    </source>
</evidence>
<reference evidence="14" key="2">
    <citation type="submission" date="2011-11" db="EMBL/GenBank/DDBJ databases">
        <authorList>
            <person name="Barker E."/>
        </authorList>
    </citation>
    <scope>NUCLEOTIDE SEQUENCE</scope>
    <source>
        <strain evidence="14">Birmingham 1</strain>
    </source>
</reference>
<dbReference type="GO" id="GO:0005524">
    <property type="term" value="F:ATP binding"/>
    <property type="evidence" value="ECO:0007669"/>
    <property type="project" value="UniProtKB-KW"/>
</dbReference>
<evidence type="ECO:0000256" key="6">
    <source>
        <dbReference type="ARBA" id="ARBA00022840"/>
    </source>
</evidence>
<dbReference type="PATRIC" id="fig|1116213.3.peg.317"/>
<organism evidence="14">
    <name type="scientific">Candidatus Mycoplasma haematominutum 'Birmingham 1'</name>
    <dbReference type="NCBI Taxonomy" id="1116213"/>
    <lineage>
        <taxon>Bacteria</taxon>
        <taxon>Bacillati</taxon>
        <taxon>Mycoplasmatota</taxon>
        <taxon>Mollicutes</taxon>
        <taxon>Mycoplasmataceae</taxon>
        <taxon>Mycoplasma</taxon>
    </lineage>
</organism>
<dbReference type="InterPro" id="IPR008909">
    <property type="entry name" value="DALR_anticod-bd"/>
</dbReference>
<dbReference type="InterPro" id="IPR005148">
    <property type="entry name" value="Arg-tRNA-synth_N"/>
</dbReference>
<dbReference type="PROSITE" id="PS00178">
    <property type="entry name" value="AA_TRNA_LIGASE_I"/>
    <property type="match status" value="1"/>
</dbReference>
<evidence type="ECO:0000259" key="13">
    <source>
        <dbReference type="SMART" id="SM01016"/>
    </source>
</evidence>
<dbReference type="GO" id="GO:0006420">
    <property type="term" value="P:arginyl-tRNA aminoacylation"/>
    <property type="evidence" value="ECO:0007669"/>
    <property type="project" value="UniProtKB-UniRule"/>
</dbReference>
<keyword evidence="3" id="KW-0963">Cytoplasm</keyword>
<dbReference type="InterPro" id="IPR036695">
    <property type="entry name" value="Arg-tRNA-synth_N_sf"/>
</dbReference>
<comment type="similarity">
    <text evidence="1 11">Belongs to the class-I aminoacyl-tRNA synthetase family.</text>
</comment>
<feature type="domain" description="Arginyl tRNA synthetase N-terminal" evidence="13">
    <location>
        <begin position="3"/>
        <end position="89"/>
    </location>
</feature>
<proteinExistence type="inferred from homology"/>
<evidence type="ECO:0000256" key="5">
    <source>
        <dbReference type="ARBA" id="ARBA00022741"/>
    </source>
</evidence>
<feature type="domain" description="DALR anticodon binding" evidence="12">
    <location>
        <begin position="437"/>
        <end position="553"/>
    </location>
</feature>
<reference evidence="14" key="1">
    <citation type="submission" date="2011-11" db="EMBL/GenBank/DDBJ databases">
        <title>Complete genome sequence of Candidatus Mycoplasma haemominutum.</title>
        <authorList>
            <person name="Barker E.N."/>
            <person name="Darby A.C."/>
            <person name="Helps C.R."/>
            <person name="Peters I.R."/>
            <person name="Hughes M.A."/>
            <person name="Radford A.D."/>
            <person name="Novacco M."/>
            <person name="Boretti F."/>
            <person name="Hofmann-Lehmann R."/>
            <person name="Tasker S."/>
        </authorList>
    </citation>
    <scope>NUCLEOTIDE SEQUENCE</scope>
    <source>
        <strain evidence="14">Birmingham 1</strain>
    </source>
</reference>
<dbReference type="SUPFAM" id="SSF55190">
    <property type="entry name" value="Arginyl-tRNA synthetase (ArgRS), N-terminal 'additional' domain"/>
    <property type="match status" value="1"/>
</dbReference>
<dbReference type="HOGENOM" id="CLU_006406_0_1_14"/>
<dbReference type="EMBL" id="HE613254">
    <property type="protein sequence ID" value="CCE66815.1"/>
    <property type="molecule type" value="Genomic_DNA"/>
</dbReference>
<dbReference type="KEGG" id="mhb:MHM_02970"/>
<accession>G8C3B7</accession>
<dbReference type="Gene3D" id="3.40.50.620">
    <property type="entry name" value="HUPs"/>
    <property type="match status" value="1"/>
</dbReference>
<evidence type="ECO:0000313" key="14">
    <source>
        <dbReference type="EMBL" id="CCE66815.1"/>
    </source>
</evidence>
<evidence type="ECO:0000256" key="2">
    <source>
        <dbReference type="ARBA" id="ARBA00012837"/>
    </source>
</evidence>
<keyword evidence="4 11" id="KW-0436">Ligase</keyword>
<dbReference type="InterPro" id="IPR009080">
    <property type="entry name" value="tRNAsynth_Ia_anticodon-bd"/>
</dbReference>
<dbReference type="Pfam" id="PF03485">
    <property type="entry name" value="Arg_tRNA_synt_N"/>
    <property type="match status" value="1"/>
</dbReference>
<evidence type="ECO:0000256" key="3">
    <source>
        <dbReference type="ARBA" id="ARBA00022490"/>
    </source>
</evidence>
<dbReference type="Gene3D" id="3.30.1360.70">
    <property type="entry name" value="Arginyl tRNA synthetase N-terminal domain"/>
    <property type="match status" value="1"/>
</dbReference>
<dbReference type="NCBIfam" id="TIGR00456">
    <property type="entry name" value="argS"/>
    <property type="match status" value="1"/>
</dbReference>
<dbReference type="InterPro" id="IPR014729">
    <property type="entry name" value="Rossmann-like_a/b/a_fold"/>
</dbReference>
<dbReference type="PANTHER" id="PTHR11956">
    <property type="entry name" value="ARGINYL-TRNA SYNTHETASE"/>
    <property type="match status" value="1"/>
</dbReference>
<evidence type="ECO:0000256" key="9">
    <source>
        <dbReference type="ARBA" id="ARBA00049339"/>
    </source>
</evidence>
<sequence length="554" mass="64104">MILELKERLTNFLQDVVAESQFTLLKDKIVLEESRHPKYGLFNTNLPFILASLYRKTLEESERILAQKIPKHEYISRMEVTKGYINFFVSPEVIKDFYLSSLKVEKIIFAANAPENRSAKYFIEIISANPTGALHIGHIRNGVITDTISNLLEYNGNSVYRSYLVNDGGTQIKELIASIHNMHSYLAKASPLDLSISQCKYTDENVRDCARSIGEHFGYYWELQNREITSEITTYSVDFFLKLIKKEVEELKIKIDSWDYESKLCSEGALTSLISKIKDHIYLEDNALWFRTEAFDPDLGKNDVIVKGDGALTYFGQDLIYHLYKLEFLGKNGTVVNTLAADHKGHIGRMRAFFKCLRVPQEVVRYKLTQLSRLVVNGKKVIFSKRENIYLTLAELKQYLSIDEIRWFLSSRDEESELDIEIDKLRNKDYNNPIFYILYAYSRASKLSELLKLEISPEELNFEALNSDTELELIQTILYSQSKFSKAVETLKPNILSAYLYSLAQKFHSFYDSFSISYDYNPTTKLARLALVQLVARLFEELLPIFKIAPRQLS</sequence>